<feature type="signal peptide" evidence="2">
    <location>
        <begin position="1"/>
        <end position="20"/>
    </location>
</feature>
<comment type="caution">
    <text evidence="3">The sequence shown here is derived from an EMBL/GenBank/DDBJ whole genome shotgun (WGS) entry which is preliminary data.</text>
</comment>
<feature type="compositionally biased region" description="Polar residues" evidence="1">
    <location>
        <begin position="245"/>
        <end position="255"/>
    </location>
</feature>
<dbReference type="OrthoDB" id="4362256at2759"/>
<feature type="chain" id="PRO_5040838759" evidence="2">
    <location>
        <begin position="21"/>
        <end position="275"/>
    </location>
</feature>
<dbReference type="Proteomes" id="UP001141434">
    <property type="component" value="Unassembled WGS sequence"/>
</dbReference>
<evidence type="ECO:0000313" key="4">
    <source>
        <dbReference type="Proteomes" id="UP001141434"/>
    </source>
</evidence>
<dbReference type="AlphaFoldDB" id="A0A9W9EM32"/>
<reference evidence="3" key="1">
    <citation type="submission" date="2022-11" db="EMBL/GenBank/DDBJ databases">
        <authorList>
            <person name="Petersen C."/>
        </authorList>
    </citation>
    <scope>NUCLEOTIDE SEQUENCE</scope>
    <source>
        <strain evidence="3">IBT 34128</strain>
    </source>
</reference>
<evidence type="ECO:0000256" key="1">
    <source>
        <dbReference type="SAM" id="MobiDB-lite"/>
    </source>
</evidence>
<proteinExistence type="predicted"/>
<evidence type="ECO:0000313" key="3">
    <source>
        <dbReference type="EMBL" id="KAJ5084250.1"/>
    </source>
</evidence>
<accession>A0A9W9EM32</accession>
<dbReference type="RefSeq" id="XP_056507647.1">
    <property type="nucleotide sequence ID" value="XM_056659354.1"/>
</dbReference>
<evidence type="ECO:0000256" key="2">
    <source>
        <dbReference type="SAM" id="SignalP"/>
    </source>
</evidence>
<organism evidence="3 4">
    <name type="scientific">Penicillium alfredii</name>
    <dbReference type="NCBI Taxonomy" id="1506179"/>
    <lineage>
        <taxon>Eukaryota</taxon>
        <taxon>Fungi</taxon>
        <taxon>Dikarya</taxon>
        <taxon>Ascomycota</taxon>
        <taxon>Pezizomycotina</taxon>
        <taxon>Eurotiomycetes</taxon>
        <taxon>Eurotiomycetidae</taxon>
        <taxon>Eurotiales</taxon>
        <taxon>Aspergillaceae</taxon>
        <taxon>Penicillium</taxon>
    </lineage>
</organism>
<sequence length="275" mass="30593">MLLLKNVLFLLFLIFELLLAASIQVRQDSKVQVWQDTSVRNYFQDDTMFLWNGIATFSRHVTDGQLVQIAEDGLKSMLRDARDRVPKKRVPTVMSALVYQGKSDWRVFLSSSLKGSTSMIYEYKQVEGDKACGDMRNTVPGAVKDALSQCAAETKSSQHLYDAGCGEMNILLEFAAKTGRSPRRIAANSRMVTWQGEVDGKSLKYSGGKIKPPCTAPGRFGCDNTLKALTQRIKILSEDTGRRSYVSNRPTSTEYQPLFPGYENGATESSEDGTT</sequence>
<dbReference type="EMBL" id="JAPMSZ010000011">
    <property type="protein sequence ID" value="KAJ5084250.1"/>
    <property type="molecule type" value="Genomic_DNA"/>
</dbReference>
<keyword evidence="2" id="KW-0732">Signal</keyword>
<reference evidence="3" key="2">
    <citation type="journal article" date="2023" name="IMA Fungus">
        <title>Comparative genomic study of the Penicillium genus elucidates a diverse pangenome and 15 lateral gene transfer events.</title>
        <authorList>
            <person name="Petersen C."/>
            <person name="Sorensen T."/>
            <person name="Nielsen M.R."/>
            <person name="Sondergaard T.E."/>
            <person name="Sorensen J.L."/>
            <person name="Fitzpatrick D.A."/>
            <person name="Frisvad J.C."/>
            <person name="Nielsen K.L."/>
        </authorList>
    </citation>
    <scope>NUCLEOTIDE SEQUENCE</scope>
    <source>
        <strain evidence="3">IBT 34128</strain>
    </source>
</reference>
<dbReference type="GeneID" id="81398523"/>
<name>A0A9W9EM32_9EURO</name>
<keyword evidence="4" id="KW-1185">Reference proteome</keyword>
<protein>
    <submittedName>
        <fullName evidence="3">Uncharacterized protein</fullName>
    </submittedName>
</protein>
<gene>
    <name evidence="3" type="ORF">NUU61_008829</name>
</gene>
<feature type="region of interest" description="Disordered" evidence="1">
    <location>
        <begin position="241"/>
        <end position="275"/>
    </location>
</feature>